<dbReference type="InterPro" id="IPR016135">
    <property type="entry name" value="UBQ-conjugating_enzyme/RWD"/>
</dbReference>
<name>A0A0L0S9T0_ALLM3</name>
<proteinExistence type="predicted"/>
<gene>
    <name evidence="1" type="ORF">AMAG_18104</name>
</gene>
<dbReference type="SUPFAM" id="SSF54495">
    <property type="entry name" value="UBC-like"/>
    <property type="match status" value="1"/>
</dbReference>
<organism evidence="1 2">
    <name type="scientific">Allomyces macrogynus (strain ATCC 38327)</name>
    <name type="common">Allomyces javanicus var. macrogynus</name>
    <dbReference type="NCBI Taxonomy" id="578462"/>
    <lineage>
        <taxon>Eukaryota</taxon>
        <taxon>Fungi</taxon>
        <taxon>Fungi incertae sedis</taxon>
        <taxon>Blastocladiomycota</taxon>
        <taxon>Blastocladiomycetes</taxon>
        <taxon>Blastocladiales</taxon>
        <taxon>Blastocladiaceae</taxon>
        <taxon>Allomyces</taxon>
    </lineage>
</organism>
<dbReference type="VEuPathDB" id="FungiDB:AMAG_18104"/>
<dbReference type="EMBL" id="GG745334">
    <property type="protein sequence ID" value="KNE59144.1"/>
    <property type="molecule type" value="Genomic_DNA"/>
</dbReference>
<dbReference type="Gene3D" id="3.10.110.10">
    <property type="entry name" value="Ubiquitin Conjugating Enzyme"/>
    <property type="match status" value="1"/>
</dbReference>
<sequence>MWDWKELQADPIELVVAAPLEGNLHEWHVYLIGPADLAGATATHQYTGWSSAYTVRSILMQLQALLWHPDM</sequence>
<reference evidence="1 2" key="1">
    <citation type="submission" date="2009-11" db="EMBL/GenBank/DDBJ databases">
        <title>Annotation of Allomyces macrogynus ATCC 38327.</title>
        <authorList>
            <consortium name="The Broad Institute Genome Sequencing Platform"/>
            <person name="Russ C."/>
            <person name="Cuomo C."/>
            <person name="Burger G."/>
            <person name="Gray M.W."/>
            <person name="Holland P.W.H."/>
            <person name="King N."/>
            <person name="Lang F.B.F."/>
            <person name="Roger A.J."/>
            <person name="Ruiz-Trillo I."/>
            <person name="Young S.K."/>
            <person name="Zeng Q."/>
            <person name="Gargeya S."/>
            <person name="Fitzgerald M."/>
            <person name="Haas B."/>
            <person name="Abouelleil A."/>
            <person name="Alvarado L."/>
            <person name="Arachchi H.M."/>
            <person name="Berlin A."/>
            <person name="Chapman S.B."/>
            <person name="Gearin G."/>
            <person name="Goldberg J."/>
            <person name="Griggs A."/>
            <person name="Gujja S."/>
            <person name="Hansen M."/>
            <person name="Heiman D."/>
            <person name="Howarth C."/>
            <person name="Larimer J."/>
            <person name="Lui A."/>
            <person name="MacDonald P.J.P."/>
            <person name="McCowen C."/>
            <person name="Montmayeur A."/>
            <person name="Murphy C."/>
            <person name="Neiman D."/>
            <person name="Pearson M."/>
            <person name="Priest M."/>
            <person name="Roberts A."/>
            <person name="Saif S."/>
            <person name="Shea T."/>
            <person name="Sisk P."/>
            <person name="Stolte C."/>
            <person name="Sykes S."/>
            <person name="Wortman J."/>
            <person name="Nusbaum C."/>
            <person name="Birren B."/>
        </authorList>
    </citation>
    <scope>NUCLEOTIDE SEQUENCE [LARGE SCALE GENOMIC DNA]</scope>
    <source>
        <strain evidence="1 2">ATCC 38327</strain>
    </source>
</reference>
<keyword evidence="2" id="KW-1185">Reference proteome</keyword>
<evidence type="ECO:0000313" key="1">
    <source>
        <dbReference type="EMBL" id="KNE59144.1"/>
    </source>
</evidence>
<dbReference type="Proteomes" id="UP000054350">
    <property type="component" value="Unassembled WGS sequence"/>
</dbReference>
<dbReference type="OrthoDB" id="109543at2759"/>
<dbReference type="AlphaFoldDB" id="A0A0L0S9T0"/>
<evidence type="ECO:0000313" key="2">
    <source>
        <dbReference type="Proteomes" id="UP000054350"/>
    </source>
</evidence>
<protein>
    <submittedName>
        <fullName evidence="1">Uncharacterized protein</fullName>
    </submittedName>
</protein>
<reference evidence="2" key="2">
    <citation type="submission" date="2009-11" db="EMBL/GenBank/DDBJ databases">
        <title>The Genome Sequence of Allomyces macrogynus strain ATCC 38327.</title>
        <authorList>
            <consortium name="The Broad Institute Genome Sequencing Platform"/>
            <person name="Russ C."/>
            <person name="Cuomo C."/>
            <person name="Shea T."/>
            <person name="Young S.K."/>
            <person name="Zeng Q."/>
            <person name="Koehrsen M."/>
            <person name="Haas B."/>
            <person name="Borodovsky M."/>
            <person name="Guigo R."/>
            <person name="Alvarado L."/>
            <person name="Berlin A."/>
            <person name="Borenstein D."/>
            <person name="Chen Z."/>
            <person name="Engels R."/>
            <person name="Freedman E."/>
            <person name="Gellesch M."/>
            <person name="Goldberg J."/>
            <person name="Griggs A."/>
            <person name="Gujja S."/>
            <person name="Heiman D."/>
            <person name="Hepburn T."/>
            <person name="Howarth C."/>
            <person name="Jen D."/>
            <person name="Larson L."/>
            <person name="Lewis B."/>
            <person name="Mehta T."/>
            <person name="Park D."/>
            <person name="Pearson M."/>
            <person name="Roberts A."/>
            <person name="Saif S."/>
            <person name="Shenoy N."/>
            <person name="Sisk P."/>
            <person name="Stolte C."/>
            <person name="Sykes S."/>
            <person name="Walk T."/>
            <person name="White J."/>
            <person name="Yandava C."/>
            <person name="Burger G."/>
            <person name="Gray M.W."/>
            <person name="Holland P.W.H."/>
            <person name="King N."/>
            <person name="Lang F.B.F."/>
            <person name="Roger A.J."/>
            <person name="Ruiz-Trillo I."/>
            <person name="Lander E."/>
            <person name="Nusbaum C."/>
        </authorList>
    </citation>
    <scope>NUCLEOTIDE SEQUENCE [LARGE SCALE GENOMIC DNA]</scope>
    <source>
        <strain evidence="2">ATCC 38327</strain>
    </source>
</reference>
<accession>A0A0L0S9T0</accession>